<reference evidence="3" key="1">
    <citation type="journal article" date="2011" name="Proc. Natl. Acad. Sci. U.S.A.">
        <title>Obligate biotrophy features unraveled by the genomic analysis of rust fungi.</title>
        <authorList>
            <person name="Duplessis S."/>
            <person name="Cuomo C.A."/>
            <person name="Lin Y.-C."/>
            <person name="Aerts A."/>
            <person name="Tisserant E."/>
            <person name="Veneault-Fourrey C."/>
            <person name="Joly D.L."/>
            <person name="Hacquard S."/>
            <person name="Amselem J."/>
            <person name="Cantarel B.L."/>
            <person name="Chiu R."/>
            <person name="Coutinho P.M."/>
            <person name="Feau N."/>
            <person name="Field M."/>
            <person name="Frey P."/>
            <person name="Gelhaye E."/>
            <person name="Goldberg J."/>
            <person name="Grabherr M.G."/>
            <person name="Kodira C.D."/>
            <person name="Kohler A."/>
            <person name="Kuees U."/>
            <person name="Lindquist E.A."/>
            <person name="Lucas S.M."/>
            <person name="Mago R."/>
            <person name="Mauceli E."/>
            <person name="Morin E."/>
            <person name="Murat C."/>
            <person name="Pangilinan J.L."/>
            <person name="Park R."/>
            <person name="Pearson M."/>
            <person name="Quesneville H."/>
            <person name="Rouhier N."/>
            <person name="Sakthikumar S."/>
            <person name="Salamov A.A."/>
            <person name="Schmutz J."/>
            <person name="Selles B."/>
            <person name="Shapiro H."/>
            <person name="Tanguay P."/>
            <person name="Tuskan G.A."/>
            <person name="Henrissat B."/>
            <person name="Van de Peer Y."/>
            <person name="Rouze P."/>
            <person name="Ellis J.G."/>
            <person name="Dodds P.N."/>
            <person name="Schein J.E."/>
            <person name="Zhong S."/>
            <person name="Hamelin R.C."/>
            <person name="Grigoriev I.V."/>
            <person name="Szabo L.J."/>
            <person name="Martin F."/>
        </authorList>
    </citation>
    <scope>NUCLEOTIDE SEQUENCE [LARGE SCALE GENOMIC DNA]</scope>
    <source>
        <strain evidence="3">98AG31 / pathotype 3-4-7</strain>
    </source>
</reference>
<dbReference type="OrthoDB" id="2506374at2759"/>
<feature type="compositionally biased region" description="Low complexity" evidence="1">
    <location>
        <begin position="43"/>
        <end position="68"/>
    </location>
</feature>
<dbReference type="RefSeq" id="XP_007414059.1">
    <property type="nucleotide sequence ID" value="XM_007413997.1"/>
</dbReference>
<dbReference type="VEuPathDB" id="FungiDB:MELLADRAFT_91247"/>
<evidence type="ECO:0000313" key="3">
    <source>
        <dbReference type="Proteomes" id="UP000001072"/>
    </source>
</evidence>
<proteinExistence type="predicted"/>
<feature type="region of interest" description="Disordered" evidence="1">
    <location>
        <begin position="1"/>
        <end position="69"/>
    </location>
</feature>
<protein>
    <submittedName>
        <fullName evidence="2">Uncharacterized protein</fullName>
    </submittedName>
</protein>
<feature type="region of interest" description="Disordered" evidence="1">
    <location>
        <begin position="507"/>
        <end position="626"/>
    </location>
</feature>
<dbReference type="EMBL" id="GL883129">
    <property type="protein sequence ID" value="EGG02657.1"/>
    <property type="molecule type" value="Genomic_DNA"/>
</dbReference>
<dbReference type="InParanoid" id="F4RYD0"/>
<accession>F4RYD0</accession>
<name>F4RYD0_MELLP</name>
<feature type="compositionally biased region" description="Basic residues" evidence="1">
    <location>
        <begin position="1"/>
        <end position="11"/>
    </location>
</feature>
<dbReference type="Proteomes" id="UP000001072">
    <property type="component" value="Unassembled WGS sequence"/>
</dbReference>
<dbReference type="KEGG" id="mlr:MELLADRAFT_91247"/>
<evidence type="ECO:0000313" key="2">
    <source>
        <dbReference type="EMBL" id="EGG02657.1"/>
    </source>
</evidence>
<sequence>MPVNTRSRKKTPPGVINLRGLKRRQQLEAERDQADTRRRRLETQTSNQTQPNNQSSNQPQNRSQQSPSEALELEEITVHNYGDQKKFWMLQQIEEQLKSQTADNNSRPNPLILAEAKALHDAFQHLLHMLAMIGQIHLNTLKSHLGIAGGTRATHPWNRFLAFAKLAYKNPMPLRGAPDAGPVLAMRNQANRKAYDKLNDDEYAIFTSRIFHALGGYPDYSAINVEDHETAGDCEVLIPEVPALSPEEEALYRPIYDKLVDSAKVAKDRERFKADSPKKKRKALPLSVQEEGSTGMSHLKLFDLDHLFSLSSISLLFLIHLMLLVLHHDAALADFDYYTIGCSKTLGTGWCEEFTSLPEISTWMDERIKFQTIFPIYSQARPEIKEIEAAGAAAAAGNNTNTNKFTCPPNKSDRESTELTSLLLAQTKALDITLPTRGFPRGPDLPAVFDKHKINLKFLRHTQSAMSISEFMLGFDGMKTLGRRHWLQDIKDQKFMMVTKDSPVNEPWSVLGGEIQEGDDGNGGNGAAPSGDGGDVGTGGGFGSGGDSNGVGAGGGVGPGDGGDVGTGGGVGSGGDSNGVGTGGGVGPGGDSDGVGTGGGVGPGGDSDGVGTGGGDGEIGDQCVHL</sequence>
<feature type="compositionally biased region" description="Gly residues" evidence="1">
    <location>
        <begin position="521"/>
        <end position="617"/>
    </location>
</feature>
<evidence type="ECO:0000256" key="1">
    <source>
        <dbReference type="SAM" id="MobiDB-lite"/>
    </source>
</evidence>
<organism evidence="3">
    <name type="scientific">Melampsora larici-populina (strain 98AG31 / pathotype 3-4-7)</name>
    <name type="common">Poplar leaf rust fungus</name>
    <dbReference type="NCBI Taxonomy" id="747676"/>
    <lineage>
        <taxon>Eukaryota</taxon>
        <taxon>Fungi</taxon>
        <taxon>Dikarya</taxon>
        <taxon>Basidiomycota</taxon>
        <taxon>Pucciniomycotina</taxon>
        <taxon>Pucciniomycetes</taxon>
        <taxon>Pucciniales</taxon>
        <taxon>Melampsoraceae</taxon>
        <taxon>Melampsora</taxon>
    </lineage>
</organism>
<keyword evidence="3" id="KW-1185">Reference proteome</keyword>
<dbReference type="STRING" id="747676.F4RYD0"/>
<feature type="compositionally biased region" description="Basic and acidic residues" evidence="1">
    <location>
        <begin position="25"/>
        <end position="36"/>
    </location>
</feature>
<dbReference type="AlphaFoldDB" id="F4RYD0"/>
<gene>
    <name evidence="2" type="ORF">MELLADRAFT_91247</name>
</gene>
<dbReference type="HOGENOM" id="CLU_025212_2_2_1"/>
<dbReference type="GeneID" id="18935834"/>